<reference evidence="2 3" key="1">
    <citation type="submission" date="2019-11" db="EMBL/GenBank/DDBJ databases">
        <authorList>
            <person name="Zheng R.K."/>
            <person name="Sun C.M."/>
        </authorList>
    </citation>
    <scope>NUCLEOTIDE SEQUENCE [LARGE SCALE GENOMIC DNA]</scope>
    <source>
        <strain evidence="2 3">WC007</strain>
    </source>
</reference>
<evidence type="ECO:0000259" key="1">
    <source>
        <dbReference type="Pfam" id="PF13360"/>
    </source>
</evidence>
<dbReference type="Gene3D" id="2.130.10.10">
    <property type="entry name" value="YVTN repeat-like/Quinoprotein amine dehydrogenase"/>
    <property type="match status" value="1"/>
</dbReference>
<dbReference type="SUPFAM" id="SSF50998">
    <property type="entry name" value="Quinoprotein alcohol dehydrogenase-like"/>
    <property type="match status" value="1"/>
</dbReference>
<proteinExistence type="predicted"/>
<dbReference type="PANTHER" id="PTHR34512">
    <property type="entry name" value="CELL SURFACE PROTEIN"/>
    <property type="match status" value="1"/>
</dbReference>
<dbReference type="AlphaFoldDB" id="A0A6I6JPW0"/>
<evidence type="ECO:0000313" key="3">
    <source>
        <dbReference type="Proteomes" id="UP000428260"/>
    </source>
</evidence>
<accession>A0A6I6JPW0</accession>
<protein>
    <submittedName>
        <fullName evidence="2">PQQ-binding-like beta-propeller repeat protein</fullName>
    </submittedName>
</protein>
<evidence type="ECO:0000313" key="2">
    <source>
        <dbReference type="EMBL" id="QGY43050.1"/>
    </source>
</evidence>
<dbReference type="EMBL" id="CP046401">
    <property type="protein sequence ID" value="QGY43050.1"/>
    <property type="molecule type" value="Genomic_DNA"/>
</dbReference>
<dbReference type="SMART" id="SM00564">
    <property type="entry name" value="PQQ"/>
    <property type="match status" value="5"/>
</dbReference>
<dbReference type="RefSeq" id="WP_158863793.1">
    <property type="nucleotide sequence ID" value="NZ_CP046401.1"/>
</dbReference>
<dbReference type="KEGG" id="mcos:GM418_05060"/>
<sequence length="414" mass="45830">MRSILTILLLLLYAGALFSQEIIEFRGDNRSGIYNESALLKEWPESGPEVFLEIEGVGKGYSQPIFADETIFITGIKEDTIDILSAYNLKGELLWDIPYGRSWTASYIDSRSTPTYENKKLYVSSGTGQVNCIDALTGKVVWQVDAIKEYGGEIFKHGDAEALLLIDDAVLYTTGGEENALVALNKKDGSLVWKTKSMGGAKSYASPVLINHNGKKIILAQTSEDFIAVAPEDGRIIWSFDLLQFHTESIGVGAQTNPPLYRNGEIFQTSGYNHPGILFSLSEDGGSVEIKWKNDTLDTHHGGTVLVDGNIYGSTWTNNARGKWASVNWDTGKTNWETDWQNKGSVIFADGMLYLFEEKRGNVALVKPSPEKLKIISTFKVDKGVGPHWAHPAIYNGMLFIRHGDVLMVYNIKA</sequence>
<name>A0A6I6JPW0_9BACT</name>
<dbReference type="Pfam" id="PF13360">
    <property type="entry name" value="PQQ_2"/>
    <property type="match status" value="1"/>
</dbReference>
<dbReference type="InterPro" id="IPR018391">
    <property type="entry name" value="PQQ_b-propeller_rpt"/>
</dbReference>
<dbReference type="InterPro" id="IPR002372">
    <property type="entry name" value="PQQ_rpt_dom"/>
</dbReference>
<keyword evidence="3" id="KW-1185">Reference proteome</keyword>
<feature type="domain" description="Pyrrolo-quinoline quinone repeat" evidence="1">
    <location>
        <begin position="84"/>
        <end position="337"/>
    </location>
</feature>
<gene>
    <name evidence="2" type="ORF">GM418_05060</name>
</gene>
<organism evidence="2 3">
    <name type="scientific">Maribellus comscasis</name>
    <dbReference type="NCBI Taxonomy" id="2681766"/>
    <lineage>
        <taxon>Bacteria</taxon>
        <taxon>Pseudomonadati</taxon>
        <taxon>Bacteroidota</taxon>
        <taxon>Bacteroidia</taxon>
        <taxon>Marinilabiliales</taxon>
        <taxon>Prolixibacteraceae</taxon>
        <taxon>Maribellus</taxon>
    </lineage>
</organism>
<dbReference type="PANTHER" id="PTHR34512:SF30">
    <property type="entry name" value="OUTER MEMBRANE PROTEIN ASSEMBLY FACTOR BAMB"/>
    <property type="match status" value="1"/>
</dbReference>
<dbReference type="InterPro" id="IPR011047">
    <property type="entry name" value="Quinoprotein_ADH-like_sf"/>
</dbReference>
<dbReference type="Proteomes" id="UP000428260">
    <property type="component" value="Chromosome"/>
</dbReference>
<dbReference type="InterPro" id="IPR015943">
    <property type="entry name" value="WD40/YVTN_repeat-like_dom_sf"/>
</dbReference>